<dbReference type="Gene3D" id="3.40.710.10">
    <property type="entry name" value="DD-peptidase/beta-lactamase superfamily"/>
    <property type="match status" value="1"/>
</dbReference>
<dbReference type="PANTHER" id="PTHR30023">
    <property type="entry name" value="D-ALANYL-D-ALANINE CARBOXYPEPTIDASE"/>
    <property type="match status" value="1"/>
</dbReference>
<dbReference type="Pfam" id="PF02113">
    <property type="entry name" value="Peptidase_S13"/>
    <property type="match status" value="1"/>
</dbReference>
<evidence type="ECO:0000313" key="4">
    <source>
        <dbReference type="Proteomes" id="UP000637423"/>
    </source>
</evidence>
<dbReference type="SUPFAM" id="SSF56601">
    <property type="entry name" value="beta-lactamase/transpeptidase-like"/>
    <property type="match status" value="1"/>
</dbReference>
<dbReference type="PANTHER" id="PTHR30023:SF0">
    <property type="entry name" value="PENICILLIN-SENSITIVE CARBOXYPEPTIDASE A"/>
    <property type="match status" value="1"/>
</dbReference>
<evidence type="ECO:0000256" key="2">
    <source>
        <dbReference type="ARBA" id="ARBA00022801"/>
    </source>
</evidence>
<dbReference type="Proteomes" id="UP000637423">
    <property type="component" value="Unassembled WGS sequence"/>
</dbReference>
<keyword evidence="4" id="KW-1185">Reference proteome</keyword>
<dbReference type="RefSeq" id="WP_188564323.1">
    <property type="nucleotide sequence ID" value="NZ_BMED01000001.1"/>
</dbReference>
<dbReference type="EMBL" id="BMED01000001">
    <property type="protein sequence ID" value="GGC60429.1"/>
    <property type="molecule type" value="Genomic_DNA"/>
</dbReference>
<keyword evidence="3" id="KW-0645">Protease</keyword>
<dbReference type="GO" id="GO:0000270">
    <property type="term" value="P:peptidoglycan metabolic process"/>
    <property type="evidence" value="ECO:0007669"/>
    <property type="project" value="TreeGrafter"/>
</dbReference>
<dbReference type="NCBIfam" id="TIGR00666">
    <property type="entry name" value="PBP4"/>
    <property type="match status" value="1"/>
</dbReference>
<evidence type="ECO:0000313" key="3">
    <source>
        <dbReference type="EMBL" id="GGC60429.1"/>
    </source>
</evidence>
<dbReference type="Gene3D" id="3.50.80.20">
    <property type="entry name" value="D-Ala-D-Ala carboxypeptidase C, peptidase S13"/>
    <property type="match status" value="1"/>
</dbReference>
<dbReference type="PRINTS" id="PR00922">
    <property type="entry name" value="DADACBPTASE3"/>
</dbReference>
<keyword evidence="3" id="KW-0121">Carboxypeptidase</keyword>
<proteinExistence type="inferred from homology"/>
<accession>A0A916XAV4</accession>
<gene>
    <name evidence="3" type="ORF">GCM10011396_04120</name>
</gene>
<sequence length="480" mass="52441">MLPTNVSEALVKANLPAQSLSVWVAPVAAASGAPTLSILADRAMSPASTMKLVTTMISLDELGPTYRWKTAMLSDGAVKNETLRGTLYLRGGGDPNLSWDKLELMLRSLQAQGIKKISGDIVLDRSFFQPTRLDVNVQPFDETPDAYYNVIPDALLVHSNLINFSLDSSSDKITVRTSPPMNRVSVENHLSLHDRNCATWEAGWKPPEVEVTRNKSINLILSGSFPRNCKVATELNTLERNLYIERTIQALWKEIGGTWSGNVRDGVTPAGAKILVERQSETLADTIRIVNKRSDNAMARLLYLTLGAEQARLGLGSGQNSLQAANDRIIGWFNRHGIDTNGIVLENGSGLSRLERISPAQMAALLRVAEHSNWFAEFASSMPIVAVDGTMRKRLKGTAAEGRARIKTGTLRNTVAVAGYVRDSYDENWIVVAMINNDDVSKARIVLDELLVWVANGSAEGASKLAQQTAARQIQAPEKP</sequence>
<dbReference type="GO" id="GO:0006508">
    <property type="term" value="P:proteolysis"/>
    <property type="evidence" value="ECO:0007669"/>
    <property type="project" value="InterPro"/>
</dbReference>
<name>A0A916XAV4_9BURK</name>
<keyword evidence="2" id="KW-0378">Hydrolase</keyword>
<dbReference type="InterPro" id="IPR012338">
    <property type="entry name" value="Beta-lactam/transpept-like"/>
</dbReference>
<dbReference type="GO" id="GO:0004185">
    <property type="term" value="F:serine-type carboxypeptidase activity"/>
    <property type="evidence" value="ECO:0007669"/>
    <property type="project" value="InterPro"/>
</dbReference>
<organism evidence="3 4">
    <name type="scientific">Undibacterium terreum</name>
    <dbReference type="NCBI Taxonomy" id="1224302"/>
    <lineage>
        <taxon>Bacteria</taxon>
        <taxon>Pseudomonadati</taxon>
        <taxon>Pseudomonadota</taxon>
        <taxon>Betaproteobacteria</taxon>
        <taxon>Burkholderiales</taxon>
        <taxon>Oxalobacteraceae</taxon>
        <taxon>Undibacterium</taxon>
    </lineage>
</organism>
<dbReference type="AlphaFoldDB" id="A0A916XAV4"/>
<evidence type="ECO:0000256" key="1">
    <source>
        <dbReference type="ARBA" id="ARBA00006096"/>
    </source>
</evidence>
<comment type="caution">
    <text evidence="3">The sequence shown here is derived from an EMBL/GenBank/DDBJ whole genome shotgun (WGS) entry which is preliminary data.</text>
</comment>
<comment type="similarity">
    <text evidence="1">Belongs to the peptidase S13 family.</text>
</comment>
<reference evidence="3" key="2">
    <citation type="submission" date="2020-09" db="EMBL/GenBank/DDBJ databases">
        <authorList>
            <person name="Sun Q."/>
            <person name="Zhou Y."/>
        </authorList>
    </citation>
    <scope>NUCLEOTIDE SEQUENCE</scope>
    <source>
        <strain evidence="3">CGMCC 1.10998</strain>
    </source>
</reference>
<reference evidence="3" key="1">
    <citation type="journal article" date="2014" name="Int. J. Syst. Evol. Microbiol.">
        <title>Complete genome sequence of Corynebacterium casei LMG S-19264T (=DSM 44701T), isolated from a smear-ripened cheese.</title>
        <authorList>
            <consortium name="US DOE Joint Genome Institute (JGI-PGF)"/>
            <person name="Walter F."/>
            <person name="Albersmeier A."/>
            <person name="Kalinowski J."/>
            <person name="Ruckert C."/>
        </authorList>
    </citation>
    <scope>NUCLEOTIDE SEQUENCE</scope>
    <source>
        <strain evidence="3">CGMCC 1.10998</strain>
    </source>
</reference>
<protein>
    <submittedName>
        <fullName evidence="3">D-alanyl-D-alanine carboxypeptidase</fullName>
    </submittedName>
</protein>
<dbReference type="InterPro" id="IPR000667">
    <property type="entry name" value="Peptidase_S13"/>
</dbReference>